<feature type="region of interest" description="Disordered" evidence="1">
    <location>
        <begin position="30"/>
        <end position="63"/>
    </location>
</feature>
<feature type="compositionally biased region" description="Acidic residues" evidence="1">
    <location>
        <begin position="35"/>
        <end position="61"/>
    </location>
</feature>
<accession>A0AAD6SNM3</accession>
<feature type="region of interest" description="Disordered" evidence="1">
    <location>
        <begin position="90"/>
        <end position="119"/>
    </location>
</feature>
<dbReference type="AlphaFoldDB" id="A0AAD6SNM3"/>
<feature type="compositionally biased region" description="Basic and acidic residues" evidence="1">
    <location>
        <begin position="90"/>
        <end position="110"/>
    </location>
</feature>
<protein>
    <submittedName>
        <fullName evidence="2">Uncharacterized protein</fullName>
    </submittedName>
</protein>
<dbReference type="EMBL" id="JARJCM010000086">
    <property type="protein sequence ID" value="KAJ7030899.1"/>
    <property type="molecule type" value="Genomic_DNA"/>
</dbReference>
<organism evidence="2 3">
    <name type="scientific">Mycena alexandri</name>
    <dbReference type="NCBI Taxonomy" id="1745969"/>
    <lineage>
        <taxon>Eukaryota</taxon>
        <taxon>Fungi</taxon>
        <taxon>Dikarya</taxon>
        <taxon>Basidiomycota</taxon>
        <taxon>Agaricomycotina</taxon>
        <taxon>Agaricomycetes</taxon>
        <taxon>Agaricomycetidae</taxon>
        <taxon>Agaricales</taxon>
        <taxon>Marasmiineae</taxon>
        <taxon>Mycenaceae</taxon>
        <taxon>Mycena</taxon>
    </lineage>
</organism>
<dbReference type="Proteomes" id="UP001218188">
    <property type="component" value="Unassembled WGS sequence"/>
</dbReference>
<evidence type="ECO:0000256" key="1">
    <source>
        <dbReference type="SAM" id="MobiDB-lite"/>
    </source>
</evidence>
<evidence type="ECO:0000313" key="3">
    <source>
        <dbReference type="Proteomes" id="UP001218188"/>
    </source>
</evidence>
<sequence length="119" mass="13925">MNRSTRKFKLQEDSYHWLFLPRGTWQLREHCNAEQEPDLGEEPPDEVREEDQEDNDEEEGEKEVTEMVYQLMRLAVNGHIEQTFHEYVEVDPGHKDSGKRYCRGRDDGKRAAGQACDGA</sequence>
<gene>
    <name evidence="2" type="ORF">C8F04DRAFT_1186371</name>
</gene>
<name>A0AAD6SNM3_9AGAR</name>
<proteinExistence type="predicted"/>
<evidence type="ECO:0000313" key="2">
    <source>
        <dbReference type="EMBL" id="KAJ7030899.1"/>
    </source>
</evidence>
<comment type="caution">
    <text evidence="2">The sequence shown here is derived from an EMBL/GenBank/DDBJ whole genome shotgun (WGS) entry which is preliminary data.</text>
</comment>
<reference evidence="2" key="1">
    <citation type="submission" date="2023-03" db="EMBL/GenBank/DDBJ databases">
        <title>Massive genome expansion in bonnet fungi (Mycena s.s.) driven by repeated elements and novel gene families across ecological guilds.</title>
        <authorList>
            <consortium name="Lawrence Berkeley National Laboratory"/>
            <person name="Harder C.B."/>
            <person name="Miyauchi S."/>
            <person name="Viragh M."/>
            <person name="Kuo A."/>
            <person name="Thoen E."/>
            <person name="Andreopoulos B."/>
            <person name="Lu D."/>
            <person name="Skrede I."/>
            <person name="Drula E."/>
            <person name="Henrissat B."/>
            <person name="Morin E."/>
            <person name="Kohler A."/>
            <person name="Barry K."/>
            <person name="LaButti K."/>
            <person name="Morin E."/>
            <person name="Salamov A."/>
            <person name="Lipzen A."/>
            <person name="Mereny Z."/>
            <person name="Hegedus B."/>
            <person name="Baldrian P."/>
            <person name="Stursova M."/>
            <person name="Weitz H."/>
            <person name="Taylor A."/>
            <person name="Grigoriev I.V."/>
            <person name="Nagy L.G."/>
            <person name="Martin F."/>
            <person name="Kauserud H."/>
        </authorList>
    </citation>
    <scope>NUCLEOTIDE SEQUENCE</scope>
    <source>
        <strain evidence="2">CBHHK200</strain>
    </source>
</reference>
<keyword evidence="3" id="KW-1185">Reference proteome</keyword>